<dbReference type="Pfam" id="PF09480">
    <property type="entry name" value="PrgH"/>
    <property type="match status" value="1"/>
</dbReference>
<dbReference type="AlphaFoldDB" id="A0A840RKR3"/>
<dbReference type="Gene3D" id="2.60.200.20">
    <property type="match status" value="1"/>
</dbReference>
<dbReference type="Proteomes" id="UP000571084">
    <property type="component" value="Unassembled WGS sequence"/>
</dbReference>
<evidence type="ECO:0000256" key="1">
    <source>
        <dbReference type="SAM" id="Phobius"/>
    </source>
</evidence>
<proteinExistence type="predicted"/>
<sequence length="359" mass="40264">MFVVGFVEDLVASEVVPELPHNTVVVPMPKGGINFEIIHDGSVGDGFVLRLLGDTVEVQCRNYQEICIAGNVQFSVKQPADDWNRSIFDALSPALIAKKNSLSIPATRWGVGGAVALLITISIAIFIWSQNNNDKRTADVASVISGSLDDYQLAKGSDGNMYVFAENERDMAWGRQALLREGMSNTVKIASVKSEEARINQLLQATYPTLAFHRLKLDVATRPVLILSDERAMLAGESRRMLIGQMMRWMPYVETVIIDQWQDAMLEQKARAGLDRLGITYSSARDHGRLTLVTQGGLTDVDLLNLQKFTRNYYEKFGSRYVHFSVELKDDLLKDKSFKYGSHGYIKMTPRHWLFPQSL</sequence>
<accession>A0A840RKR3</accession>
<organism evidence="2 3">
    <name type="scientific">Glaciimonas immobilis</name>
    <dbReference type="NCBI Taxonomy" id="728004"/>
    <lineage>
        <taxon>Bacteria</taxon>
        <taxon>Pseudomonadati</taxon>
        <taxon>Pseudomonadota</taxon>
        <taxon>Betaproteobacteria</taxon>
        <taxon>Burkholderiales</taxon>
        <taxon>Oxalobacteraceae</taxon>
        <taxon>Glaciimonas</taxon>
    </lineage>
</organism>
<keyword evidence="1" id="KW-0812">Transmembrane</keyword>
<dbReference type="EMBL" id="JACHHQ010000001">
    <property type="protein sequence ID" value="MBB5198827.1"/>
    <property type="molecule type" value="Genomic_DNA"/>
</dbReference>
<dbReference type="Gene3D" id="3.30.70.1770">
    <property type="match status" value="1"/>
</dbReference>
<comment type="caution">
    <text evidence="2">The sequence shown here is derived from an EMBL/GenBank/DDBJ whole genome shotgun (WGS) entry which is preliminary data.</text>
</comment>
<dbReference type="NCBIfam" id="TIGR02554">
    <property type="entry name" value="PrgH"/>
    <property type="match status" value="1"/>
</dbReference>
<dbReference type="Gene3D" id="3.30.300.170">
    <property type="match status" value="1"/>
</dbReference>
<dbReference type="InterPro" id="IPR013387">
    <property type="entry name" value="T3SS_PrgH/EprH"/>
</dbReference>
<name>A0A840RKR3_9BURK</name>
<evidence type="ECO:0000313" key="2">
    <source>
        <dbReference type="EMBL" id="MBB5198827.1"/>
    </source>
</evidence>
<dbReference type="Gene3D" id="3.30.70.1780">
    <property type="match status" value="1"/>
</dbReference>
<dbReference type="InterPro" id="IPR019029">
    <property type="entry name" value="T3SS_PrgH/EprH-like"/>
</dbReference>
<evidence type="ECO:0000313" key="3">
    <source>
        <dbReference type="Proteomes" id="UP000571084"/>
    </source>
</evidence>
<keyword evidence="1" id="KW-0472">Membrane</keyword>
<dbReference type="GO" id="GO:0016020">
    <property type="term" value="C:membrane"/>
    <property type="evidence" value="ECO:0007669"/>
    <property type="project" value="InterPro"/>
</dbReference>
<feature type="transmembrane region" description="Helical" evidence="1">
    <location>
        <begin position="109"/>
        <end position="128"/>
    </location>
</feature>
<keyword evidence="3" id="KW-1185">Reference proteome</keyword>
<gene>
    <name evidence="2" type="ORF">HNR39_000637</name>
</gene>
<reference evidence="2 3" key="1">
    <citation type="submission" date="2020-08" db="EMBL/GenBank/DDBJ databases">
        <title>Genomic Encyclopedia of Type Strains, Phase IV (KMG-IV): sequencing the most valuable type-strain genomes for metagenomic binning, comparative biology and taxonomic classification.</title>
        <authorList>
            <person name="Goeker M."/>
        </authorList>
    </citation>
    <scope>NUCLEOTIDE SEQUENCE [LARGE SCALE GENOMIC DNA]</scope>
    <source>
        <strain evidence="2 3">DSM 23240</strain>
    </source>
</reference>
<keyword evidence="1" id="KW-1133">Transmembrane helix</keyword>
<protein>
    <submittedName>
        <fullName evidence="2">Type III secretion system PrgH/EprH family protein</fullName>
    </submittedName>
</protein>